<dbReference type="InterPro" id="IPR020449">
    <property type="entry name" value="Tscrpt_reg_AraC-type_HTH"/>
</dbReference>
<dbReference type="SUPFAM" id="SSF46689">
    <property type="entry name" value="Homeodomain-like"/>
    <property type="match status" value="2"/>
</dbReference>
<feature type="domain" description="HTH araC/xylS-type" evidence="4">
    <location>
        <begin position="188"/>
        <end position="286"/>
    </location>
</feature>
<evidence type="ECO:0000256" key="1">
    <source>
        <dbReference type="ARBA" id="ARBA00023015"/>
    </source>
</evidence>
<dbReference type="PROSITE" id="PS00041">
    <property type="entry name" value="HTH_ARAC_FAMILY_1"/>
    <property type="match status" value="1"/>
</dbReference>
<evidence type="ECO:0000313" key="5">
    <source>
        <dbReference type="EMBL" id="TQR43998.1"/>
    </source>
</evidence>
<accession>A0ABY3AN49</accession>
<dbReference type="PRINTS" id="PR00032">
    <property type="entry name" value="HTHARAC"/>
</dbReference>
<proteinExistence type="predicted"/>
<name>A0ABY3AN49_PAEPP</name>
<dbReference type="PANTHER" id="PTHR43280:SF2">
    <property type="entry name" value="HTH-TYPE TRANSCRIPTIONAL REGULATOR EXSA"/>
    <property type="match status" value="1"/>
</dbReference>
<gene>
    <name evidence="5" type="ORF">C7Y44_17980</name>
</gene>
<dbReference type="Gene3D" id="1.10.10.60">
    <property type="entry name" value="Homeodomain-like"/>
    <property type="match status" value="2"/>
</dbReference>
<dbReference type="PANTHER" id="PTHR43280">
    <property type="entry name" value="ARAC-FAMILY TRANSCRIPTIONAL REGULATOR"/>
    <property type="match status" value="1"/>
</dbReference>
<comment type="caution">
    <text evidence="5">The sequence shown here is derived from an EMBL/GenBank/DDBJ whole genome shotgun (WGS) entry which is preliminary data.</text>
</comment>
<keyword evidence="6" id="KW-1185">Reference proteome</keyword>
<keyword evidence="3" id="KW-0804">Transcription</keyword>
<dbReference type="InterPro" id="IPR018060">
    <property type="entry name" value="HTH_AraC"/>
</dbReference>
<dbReference type="SMART" id="SM00342">
    <property type="entry name" value="HTH_ARAC"/>
    <property type="match status" value="1"/>
</dbReference>
<dbReference type="InterPro" id="IPR018062">
    <property type="entry name" value="HTH_AraC-typ_CS"/>
</dbReference>
<dbReference type="PROSITE" id="PS01124">
    <property type="entry name" value="HTH_ARAC_FAMILY_2"/>
    <property type="match status" value="1"/>
</dbReference>
<organism evidence="5 6">
    <name type="scientific">Paenibacillus popilliae</name>
    <name type="common">Bacillus popilliae</name>
    <dbReference type="NCBI Taxonomy" id="78057"/>
    <lineage>
        <taxon>Bacteria</taxon>
        <taxon>Bacillati</taxon>
        <taxon>Bacillota</taxon>
        <taxon>Bacilli</taxon>
        <taxon>Bacillales</taxon>
        <taxon>Paenibacillaceae</taxon>
        <taxon>Paenibacillus</taxon>
    </lineage>
</organism>
<protein>
    <submittedName>
        <fullName evidence="5">AraC family transcriptional regulator</fullName>
    </submittedName>
</protein>
<evidence type="ECO:0000259" key="4">
    <source>
        <dbReference type="PROSITE" id="PS01124"/>
    </source>
</evidence>
<evidence type="ECO:0000256" key="2">
    <source>
        <dbReference type="ARBA" id="ARBA00023125"/>
    </source>
</evidence>
<evidence type="ECO:0000313" key="6">
    <source>
        <dbReference type="Proteomes" id="UP000316208"/>
    </source>
</evidence>
<keyword evidence="2" id="KW-0238">DNA-binding</keyword>
<dbReference type="Pfam" id="PF12833">
    <property type="entry name" value="HTH_18"/>
    <property type="match status" value="1"/>
</dbReference>
<keyword evidence="1" id="KW-0805">Transcription regulation</keyword>
<evidence type="ECO:0000256" key="3">
    <source>
        <dbReference type="ARBA" id="ARBA00023163"/>
    </source>
</evidence>
<dbReference type="InterPro" id="IPR009057">
    <property type="entry name" value="Homeodomain-like_sf"/>
</dbReference>
<sequence length="286" mass="33289">MTTSHSTLFQHNFVLQARSKVHHWQGHGPLSIKTFRGGRAYYRTRMGHYAVESNSYLLLNEGEHYEINIDSDTEVDSFCVFFKEGFVDEVYRGITLGVGRQLDDPFSKPTNSVHFYAKSYQHHQPIISMMEQFKASIPVMGHGALWIDEQYQQLVHTLLTVHRNMSHEVNTLPGARPSTREELYRRLTIAYEYLHAYYDRNVTLDEVSAAACLSKNHLIRGFRHLFHQTPHQFVIDKRMQEALRLLLQTDHSVTDISMAIGFDHVSSFNKVFKRRTGCSPVQFRKR</sequence>
<dbReference type="RefSeq" id="WP_142544995.1">
    <property type="nucleotide sequence ID" value="NZ_SADY01000005.1"/>
</dbReference>
<dbReference type="EMBL" id="SADY01000005">
    <property type="protein sequence ID" value="TQR43998.1"/>
    <property type="molecule type" value="Genomic_DNA"/>
</dbReference>
<dbReference type="Proteomes" id="UP000316208">
    <property type="component" value="Unassembled WGS sequence"/>
</dbReference>
<reference evidence="5 6" key="1">
    <citation type="submission" date="2018-03" db="EMBL/GenBank/DDBJ databases">
        <title>Aerobic endospore-forming bacteria genome sequencing and assembly.</title>
        <authorList>
            <person name="Cavalcante D.A."/>
            <person name="Driks A."/>
            <person name="Putonti C."/>
            <person name="De-Souza M.T."/>
        </authorList>
    </citation>
    <scope>NUCLEOTIDE SEQUENCE [LARGE SCALE GENOMIC DNA]</scope>
    <source>
        <strain evidence="5 6">SDF0028</strain>
    </source>
</reference>